<dbReference type="Gene3D" id="2.30.42.10">
    <property type="match status" value="1"/>
</dbReference>
<evidence type="ECO:0000256" key="7">
    <source>
        <dbReference type="ARBA" id="ARBA00022833"/>
    </source>
</evidence>
<evidence type="ECO:0000256" key="3">
    <source>
        <dbReference type="ARBA" id="ARBA00007931"/>
    </source>
</evidence>
<dbReference type="Pfam" id="PF17820">
    <property type="entry name" value="PDZ_6"/>
    <property type="match status" value="1"/>
</dbReference>
<protein>
    <recommendedName>
        <fullName evidence="11">Zinc metalloprotease</fullName>
        <ecNumber evidence="11">3.4.24.-</ecNumber>
    </recommendedName>
</protein>
<dbReference type="InterPro" id="IPR001478">
    <property type="entry name" value="PDZ"/>
</dbReference>
<evidence type="ECO:0000256" key="2">
    <source>
        <dbReference type="ARBA" id="ARBA00004141"/>
    </source>
</evidence>
<dbReference type="Pfam" id="PF02163">
    <property type="entry name" value="Peptidase_M50"/>
    <property type="match status" value="1"/>
</dbReference>
<evidence type="ECO:0000256" key="5">
    <source>
        <dbReference type="ARBA" id="ARBA00022692"/>
    </source>
</evidence>
<dbReference type="GO" id="GO:0008237">
    <property type="term" value="F:metallopeptidase activity"/>
    <property type="evidence" value="ECO:0007669"/>
    <property type="project" value="UniProtKB-KW"/>
</dbReference>
<dbReference type="InterPro" id="IPR036034">
    <property type="entry name" value="PDZ_sf"/>
</dbReference>
<dbReference type="InterPro" id="IPR041489">
    <property type="entry name" value="PDZ_6"/>
</dbReference>
<keyword evidence="14" id="KW-1185">Reference proteome</keyword>
<comment type="similarity">
    <text evidence="3 11">Belongs to the peptidase M50B family.</text>
</comment>
<evidence type="ECO:0000256" key="10">
    <source>
        <dbReference type="ARBA" id="ARBA00023136"/>
    </source>
</evidence>
<feature type="transmembrane region" description="Helical" evidence="11">
    <location>
        <begin position="105"/>
        <end position="130"/>
    </location>
</feature>
<dbReference type="RefSeq" id="WP_252168406.1">
    <property type="nucleotide sequence ID" value="NZ_CP084930.1"/>
</dbReference>
<keyword evidence="6 11" id="KW-0378">Hydrolase</keyword>
<sequence length="372" mass="39935">MLIWSAACFLLVIGPLVFIHEMGHYLVGRWCGVKAETFSIGFGRELIGWTDRLGTRWKVSLLPLGGYVKFAGDMGPASAPSPEWLALPAAERARTFQAKRVWQRFLIVLAGPATNFLFAYLVLAGILLAFGEPVTPPVIATVVPHSAAAAAGLKPGDRIVAIDGMAIRRFEDIATYTLVRPDTPMAIRIERDHRLLKVAARTGAMERHDEFGNSARTGVLGIGAAAGTVRPVPVAEVPGRASAYVGDAVRTTIVTLRQIVTGTRSVKEMSGPVGVARIAGEQATLGWFALILLMAGISINLGFINLLPVPMLDGGHLFFYLVEAVRRKPVEPAVQEWAFRSGLALLLGLMLLVTVNDLGSAGLWQRLAGLIS</sequence>
<dbReference type="PANTHER" id="PTHR42837:SF2">
    <property type="entry name" value="MEMBRANE METALLOPROTEASE ARASP2, CHLOROPLASTIC-RELATED"/>
    <property type="match status" value="1"/>
</dbReference>
<dbReference type="PANTHER" id="PTHR42837">
    <property type="entry name" value="REGULATOR OF SIGMA-E PROTEASE RSEP"/>
    <property type="match status" value="1"/>
</dbReference>
<keyword evidence="7 11" id="KW-0862">Zinc</keyword>
<gene>
    <name evidence="13" type="primary">rseP</name>
    <name evidence="13" type="ORF">LHA26_14590</name>
</gene>
<feature type="transmembrane region" description="Helical" evidence="11">
    <location>
        <begin position="337"/>
        <end position="356"/>
    </location>
</feature>
<dbReference type="InterPro" id="IPR008915">
    <property type="entry name" value="Peptidase_M50"/>
</dbReference>
<evidence type="ECO:0000313" key="14">
    <source>
        <dbReference type="Proteomes" id="UP001056937"/>
    </source>
</evidence>
<keyword evidence="8 11" id="KW-1133">Transmembrane helix</keyword>
<dbReference type="EC" id="3.4.24.-" evidence="11"/>
<evidence type="ECO:0000256" key="11">
    <source>
        <dbReference type="RuleBase" id="RU362031"/>
    </source>
</evidence>
<feature type="domain" description="PDZ" evidence="12">
    <location>
        <begin position="125"/>
        <end position="168"/>
    </location>
</feature>
<dbReference type="InterPro" id="IPR004387">
    <property type="entry name" value="Pept_M50_Zn"/>
</dbReference>
<proteinExistence type="inferred from homology"/>
<organism evidence="13 14">
    <name type="scientific">Sphingomonas morindae</name>
    <dbReference type="NCBI Taxonomy" id="1541170"/>
    <lineage>
        <taxon>Bacteria</taxon>
        <taxon>Pseudomonadati</taxon>
        <taxon>Pseudomonadota</taxon>
        <taxon>Alphaproteobacteria</taxon>
        <taxon>Sphingomonadales</taxon>
        <taxon>Sphingomonadaceae</taxon>
        <taxon>Sphingomonas</taxon>
    </lineage>
</organism>
<keyword evidence="11" id="KW-0479">Metal-binding</keyword>
<accession>A0ABY4XD47</accession>
<dbReference type="CDD" id="cd06163">
    <property type="entry name" value="S2P-M50_PDZ_RseP-like"/>
    <property type="match status" value="1"/>
</dbReference>
<keyword evidence="5 11" id="KW-0812">Transmembrane</keyword>
<dbReference type="NCBIfam" id="TIGR00054">
    <property type="entry name" value="RIP metalloprotease RseP"/>
    <property type="match status" value="1"/>
</dbReference>
<reference evidence="13" key="1">
    <citation type="journal article" date="2022" name="Toxins">
        <title>Genomic Analysis of Sphingopyxis sp. USTB-05 for Biodegrading Cyanobacterial Hepatotoxins.</title>
        <authorList>
            <person name="Liu C."/>
            <person name="Xu Q."/>
            <person name="Zhao Z."/>
            <person name="Zhang H."/>
            <person name="Liu X."/>
            <person name="Yin C."/>
            <person name="Liu Y."/>
            <person name="Yan H."/>
        </authorList>
    </citation>
    <scope>NUCLEOTIDE SEQUENCE</scope>
    <source>
        <strain evidence="13">NBD5</strain>
    </source>
</reference>
<feature type="transmembrane region" description="Helical" evidence="11">
    <location>
        <begin position="285"/>
        <end position="307"/>
    </location>
</feature>
<comment type="subcellular location">
    <subcellularLocation>
        <location evidence="2">Membrane</location>
        <topology evidence="2">Multi-pass membrane protein</topology>
    </subcellularLocation>
</comment>
<keyword evidence="9 11" id="KW-0482">Metalloprotease</keyword>
<evidence type="ECO:0000256" key="4">
    <source>
        <dbReference type="ARBA" id="ARBA00022670"/>
    </source>
</evidence>
<dbReference type="Proteomes" id="UP001056937">
    <property type="component" value="Chromosome 1"/>
</dbReference>
<keyword evidence="4" id="KW-0645">Protease</keyword>
<dbReference type="CDD" id="cd23081">
    <property type="entry name" value="cpPDZ_EcRseP-like"/>
    <property type="match status" value="1"/>
</dbReference>
<evidence type="ECO:0000256" key="6">
    <source>
        <dbReference type="ARBA" id="ARBA00022801"/>
    </source>
</evidence>
<evidence type="ECO:0000313" key="13">
    <source>
        <dbReference type="EMBL" id="USI74600.1"/>
    </source>
</evidence>
<dbReference type="PROSITE" id="PS50106">
    <property type="entry name" value="PDZ"/>
    <property type="match status" value="1"/>
</dbReference>
<evidence type="ECO:0000256" key="1">
    <source>
        <dbReference type="ARBA" id="ARBA00001947"/>
    </source>
</evidence>
<evidence type="ECO:0000256" key="9">
    <source>
        <dbReference type="ARBA" id="ARBA00023049"/>
    </source>
</evidence>
<keyword evidence="10 11" id="KW-0472">Membrane</keyword>
<evidence type="ECO:0000256" key="8">
    <source>
        <dbReference type="ARBA" id="ARBA00022989"/>
    </source>
</evidence>
<name>A0ABY4XD47_9SPHN</name>
<dbReference type="SUPFAM" id="SSF50156">
    <property type="entry name" value="PDZ domain-like"/>
    <property type="match status" value="1"/>
</dbReference>
<dbReference type="EMBL" id="CP084930">
    <property type="protein sequence ID" value="USI74600.1"/>
    <property type="molecule type" value="Genomic_DNA"/>
</dbReference>
<dbReference type="SMART" id="SM00228">
    <property type="entry name" value="PDZ"/>
    <property type="match status" value="1"/>
</dbReference>
<comment type="cofactor">
    <cofactor evidence="1 11">
        <name>Zn(2+)</name>
        <dbReference type="ChEBI" id="CHEBI:29105"/>
    </cofactor>
</comment>
<evidence type="ECO:0000259" key="12">
    <source>
        <dbReference type="PROSITE" id="PS50106"/>
    </source>
</evidence>